<name>A0A1F6UZE4_9BACT</name>
<dbReference type="Proteomes" id="UP000177602">
    <property type="component" value="Unassembled WGS sequence"/>
</dbReference>
<proteinExistence type="predicted"/>
<comment type="caution">
    <text evidence="1">The sequence shown here is derived from an EMBL/GenBank/DDBJ whole genome shotgun (WGS) entry which is preliminary data.</text>
</comment>
<accession>A0A1F6UZE4</accession>
<dbReference type="STRING" id="1801737.A2818_01700"/>
<organism evidence="1 2">
    <name type="scientific">Candidatus Nomurabacteria bacterium RIFCSPHIGHO2_01_FULL_40_12</name>
    <dbReference type="NCBI Taxonomy" id="1801737"/>
    <lineage>
        <taxon>Bacteria</taxon>
        <taxon>Candidatus Nomuraibacteriota</taxon>
    </lineage>
</organism>
<protein>
    <submittedName>
        <fullName evidence="1">Uncharacterized protein</fullName>
    </submittedName>
</protein>
<reference evidence="1 2" key="1">
    <citation type="journal article" date="2016" name="Nat. Commun.">
        <title>Thousands of microbial genomes shed light on interconnected biogeochemical processes in an aquifer system.</title>
        <authorList>
            <person name="Anantharaman K."/>
            <person name="Brown C.T."/>
            <person name="Hug L.A."/>
            <person name="Sharon I."/>
            <person name="Castelle C.J."/>
            <person name="Probst A.J."/>
            <person name="Thomas B.C."/>
            <person name="Singh A."/>
            <person name="Wilkins M.J."/>
            <person name="Karaoz U."/>
            <person name="Brodie E.L."/>
            <person name="Williams K.H."/>
            <person name="Hubbard S.S."/>
            <person name="Banfield J.F."/>
        </authorList>
    </citation>
    <scope>NUCLEOTIDE SEQUENCE [LARGE SCALE GENOMIC DNA]</scope>
</reference>
<dbReference type="AlphaFoldDB" id="A0A1F6UZE4"/>
<gene>
    <name evidence="1" type="ORF">A2818_01700</name>
</gene>
<evidence type="ECO:0000313" key="1">
    <source>
        <dbReference type="EMBL" id="OGI62743.1"/>
    </source>
</evidence>
<dbReference type="EMBL" id="MFTN01000021">
    <property type="protein sequence ID" value="OGI62743.1"/>
    <property type="molecule type" value="Genomic_DNA"/>
</dbReference>
<evidence type="ECO:0000313" key="2">
    <source>
        <dbReference type="Proteomes" id="UP000177602"/>
    </source>
</evidence>
<sequence length="131" mass="14943">MEFKIIIIVLGLIFGANQAVEHVQEKAKADVKAKAEVRLVDEDLACGVRLVSPPEEIWEVDLSLRQMLSDEEWAEYVNFLLARKYSWECMASLMQAATHSWGGGELPSGLVKTYNEFLEEKEKKRKEEANQ</sequence>